<proteinExistence type="predicted"/>
<dbReference type="Proteomes" id="UP001612741">
    <property type="component" value="Unassembled WGS sequence"/>
</dbReference>
<dbReference type="EMBL" id="JBITGY010000026">
    <property type="protein sequence ID" value="MFI6505882.1"/>
    <property type="molecule type" value="Genomic_DNA"/>
</dbReference>
<dbReference type="SUPFAM" id="SSF52540">
    <property type="entry name" value="P-loop containing nucleoside triphosphate hydrolases"/>
    <property type="match status" value="1"/>
</dbReference>
<organism evidence="4 5">
    <name type="scientific">Nonomuraea typhae</name>
    <dbReference type="NCBI Taxonomy" id="2603600"/>
    <lineage>
        <taxon>Bacteria</taxon>
        <taxon>Bacillati</taxon>
        <taxon>Actinomycetota</taxon>
        <taxon>Actinomycetes</taxon>
        <taxon>Streptosporangiales</taxon>
        <taxon>Streptosporangiaceae</taxon>
        <taxon>Nonomuraea</taxon>
    </lineage>
</organism>
<comment type="caution">
    <text evidence="4">The sequence shown here is derived from an EMBL/GenBank/DDBJ whole genome shotgun (WGS) entry which is preliminary data.</text>
</comment>
<dbReference type="PROSITE" id="PS50043">
    <property type="entry name" value="HTH_LUXR_2"/>
    <property type="match status" value="1"/>
</dbReference>
<dbReference type="InterPro" id="IPR041664">
    <property type="entry name" value="AAA_16"/>
</dbReference>
<dbReference type="PRINTS" id="PR00038">
    <property type="entry name" value="HTHLUXR"/>
</dbReference>
<keyword evidence="2" id="KW-0067">ATP-binding</keyword>
<gene>
    <name evidence="4" type="ORF">ACIBG2_51505</name>
</gene>
<dbReference type="SMART" id="SM00421">
    <property type="entry name" value="HTH_LUXR"/>
    <property type="match status" value="1"/>
</dbReference>
<dbReference type="PANTHER" id="PTHR16305:SF35">
    <property type="entry name" value="TRANSCRIPTIONAL ACTIVATOR DOMAIN"/>
    <property type="match status" value="1"/>
</dbReference>
<dbReference type="Gene3D" id="1.10.10.10">
    <property type="entry name" value="Winged helix-like DNA-binding domain superfamily/Winged helix DNA-binding domain"/>
    <property type="match status" value="1"/>
</dbReference>
<evidence type="ECO:0000313" key="4">
    <source>
        <dbReference type="EMBL" id="MFI6505882.1"/>
    </source>
</evidence>
<evidence type="ECO:0000256" key="2">
    <source>
        <dbReference type="ARBA" id="ARBA00022840"/>
    </source>
</evidence>
<dbReference type="InterPro" id="IPR027417">
    <property type="entry name" value="P-loop_NTPase"/>
</dbReference>
<reference evidence="4 5" key="1">
    <citation type="submission" date="2024-10" db="EMBL/GenBank/DDBJ databases">
        <title>The Natural Products Discovery Center: Release of the First 8490 Sequenced Strains for Exploring Actinobacteria Biosynthetic Diversity.</title>
        <authorList>
            <person name="Kalkreuter E."/>
            <person name="Kautsar S.A."/>
            <person name="Yang D."/>
            <person name="Bader C.D."/>
            <person name="Teijaro C.N."/>
            <person name="Fluegel L."/>
            <person name="Davis C.M."/>
            <person name="Simpson J.R."/>
            <person name="Lauterbach L."/>
            <person name="Steele A.D."/>
            <person name="Gui C."/>
            <person name="Meng S."/>
            <person name="Li G."/>
            <person name="Viehrig K."/>
            <person name="Ye F."/>
            <person name="Su P."/>
            <person name="Kiefer A.F."/>
            <person name="Nichols A."/>
            <person name="Cepeda A.J."/>
            <person name="Yan W."/>
            <person name="Fan B."/>
            <person name="Jiang Y."/>
            <person name="Adhikari A."/>
            <person name="Zheng C.-J."/>
            <person name="Schuster L."/>
            <person name="Cowan T.M."/>
            <person name="Smanski M.J."/>
            <person name="Chevrette M.G."/>
            <person name="De Carvalho L.P.S."/>
            <person name="Shen B."/>
        </authorList>
    </citation>
    <scope>NUCLEOTIDE SEQUENCE [LARGE SCALE GENOMIC DNA]</scope>
    <source>
        <strain evidence="4 5">NPDC050545</strain>
    </source>
</reference>
<dbReference type="SUPFAM" id="SSF46894">
    <property type="entry name" value="C-terminal effector domain of the bipartite response regulators"/>
    <property type="match status" value="1"/>
</dbReference>
<dbReference type="Pfam" id="PF00196">
    <property type="entry name" value="GerE"/>
    <property type="match status" value="1"/>
</dbReference>
<dbReference type="InterPro" id="IPR016032">
    <property type="entry name" value="Sig_transdc_resp-reg_C-effctor"/>
</dbReference>
<evidence type="ECO:0000256" key="1">
    <source>
        <dbReference type="ARBA" id="ARBA00022741"/>
    </source>
</evidence>
<dbReference type="RefSeq" id="WP_397092312.1">
    <property type="nucleotide sequence ID" value="NZ_JBITGY010000026.1"/>
</dbReference>
<dbReference type="Pfam" id="PF13191">
    <property type="entry name" value="AAA_16"/>
    <property type="match status" value="1"/>
</dbReference>
<feature type="domain" description="HTH luxR-type" evidence="3">
    <location>
        <begin position="805"/>
        <end position="870"/>
    </location>
</feature>
<accession>A0ABW7ZCJ9</accession>
<keyword evidence="5" id="KW-1185">Reference proteome</keyword>
<keyword evidence="1" id="KW-0547">Nucleotide-binding</keyword>
<dbReference type="InterPro" id="IPR000792">
    <property type="entry name" value="Tscrpt_reg_LuxR_C"/>
</dbReference>
<evidence type="ECO:0000259" key="3">
    <source>
        <dbReference type="PROSITE" id="PS50043"/>
    </source>
</evidence>
<sequence>MQRVLDRLRSLMSVTPVTVLVGGDTGMGKTWLARRVLAESAAAVKVAVGCRGLPPEPHVVTRELLSRLNADDAAGGGAYQVCRTVYAALAGAGAALVVVEDIDEADPDSRQVLRYLATRLPPGAALLLTFTPGDHPPLGARPASAAGVVEQVELEPLPAAGIAELAGRTPGPWAEQTRDLTGGVPLYVEQVLATPAGEIPPAALEIAQSRLAHLDARGRAVLWAAAIADAGTVPLVARICGFTAAEAGQALLDGVAARLLQRREDGTFAFAPPLLGRAVAATVPAAHRSRLHASAASAKQDADAPPEEIVDHLRASGQPDAAARHGERVAEQAVRDGDTARAVRLLRALLGEAAVPPRARAALAGRLGRLAITSLGCEDTVALLQTILAGPPLPQGLRGELRLNLGLLMMNQAGDPSGRAELARAARELRRRPALAARAMSALALPYGGAAPLAEHLWWLEEAERVRPRRHGDPALLTGVAVNRAASLMQIGDHRAWAIAAALPEDAPSPAERLQLARGFCNLAGPAMALGHPDAAAGYLRRAEELARHAGPSYPRARITEVSLYHAWATGRRDGLTERAQRHLTEHAGRPAETADAALVLGHLALARGEWQEAEDLLGAPGLDGTIGWYGIEFALGTAGRTRLATARGQWPAELEEALEVFRVKGVWAWAGELVDAAVEAMLQHGRADRARLLLKEFTADVRARDCPYAHAIAAHGRAALAAAAGRPEAAELFTRTAAALAAVSRPHEQARALENAGRCALPGGLPEVTAAARLFTALGATWDAARCASLLREYGGAAGPRRGRRGYGGRLSPREREVTRLVALGRTNKEIAEVLFLSPRTVEQHVARVMRKLGATARDQVRLELLEEPAANT</sequence>
<protein>
    <submittedName>
        <fullName evidence="4">LuxR C-terminal-related transcriptional regulator</fullName>
    </submittedName>
</protein>
<dbReference type="PROSITE" id="PS00622">
    <property type="entry name" value="HTH_LUXR_1"/>
    <property type="match status" value="1"/>
</dbReference>
<dbReference type="CDD" id="cd06170">
    <property type="entry name" value="LuxR_C_like"/>
    <property type="match status" value="1"/>
</dbReference>
<dbReference type="InterPro" id="IPR036388">
    <property type="entry name" value="WH-like_DNA-bd_sf"/>
</dbReference>
<name>A0ABW7ZCJ9_9ACTN</name>
<dbReference type="PANTHER" id="PTHR16305">
    <property type="entry name" value="TESTICULAR SOLUBLE ADENYLYL CYCLASE"/>
    <property type="match status" value="1"/>
</dbReference>
<evidence type="ECO:0000313" key="5">
    <source>
        <dbReference type="Proteomes" id="UP001612741"/>
    </source>
</evidence>